<keyword evidence="2" id="KW-0805">Transcription regulation</keyword>
<dbReference type="RefSeq" id="WP_305007390.1">
    <property type="nucleotide sequence ID" value="NZ_JAUQSY010000009.1"/>
</dbReference>
<dbReference type="InterPro" id="IPR039425">
    <property type="entry name" value="RNA_pol_sigma-70-like"/>
</dbReference>
<evidence type="ECO:0000256" key="3">
    <source>
        <dbReference type="ARBA" id="ARBA00023082"/>
    </source>
</evidence>
<sequence length="178" mass="20544">MPLFENEDELIVRLQARDAAAMTLFYRQYGKLFYPVILRIVRNVPAAEDVLQDSMVKIWSSFAAFDPEKGYLFTWALRICRNAAIDHLRDRRVRDAQRTQSLDGSGAAQQAAPPAFLPEHVGVRELTQRLRPEYRRLIDLLYFEGLTQVEAAERLQMPLGTVKTHSRQAIKELIKMLN</sequence>
<feature type="domain" description="RNA polymerase sigma-70 region 2" evidence="5">
    <location>
        <begin position="25"/>
        <end position="92"/>
    </location>
</feature>
<evidence type="ECO:0000256" key="2">
    <source>
        <dbReference type="ARBA" id="ARBA00023015"/>
    </source>
</evidence>
<comment type="similarity">
    <text evidence="1">Belongs to the sigma-70 factor family. ECF subfamily.</text>
</comment>
<keyword evidence="8" id="KW-1185">Reference proteome</keyword>
<dbReference type="NCBIfam" id="TIGR02937">
    <property type="entry name" value="sigma70-ECF"/>
    <property type="match status" value="1"/>
</dbReference>
<comment type="caution">
    <text evidence="7">The sequence shown here is derived from an EMBL/GenBank/DDBJ whole genome shotgun (WGS) entry which is preliminary data.</text>
</comment>
<protein>
    <submittedName>
        <fullName evidence="7">Sigma-70 family RNA polymerase sigma factor</fullName>
    </submittedName>
</protein>
<dbReference type="InterPro" id="IPR036388">
    <property type="entry name" value="WH-like_DNA-bd_sf"/>
</dbReference>
<dbReference type="PANTHER" id="PTHR43133">
    <property type="entry name" value="RNA POLYMERASE ECF-TYPE SIGMA FACTO"/>
    <property type="match status" value="1"/>
</dbReference>
<name>A0ABT9BCQ2_9BACT</name>
<dbReference type="SUPFAM" id="SSF88659">
    <property type="entry name" value="Sigma3 and sigma4 domains of RNA polymerase sigma factors"/>
    <property type="match status" value="1"/>
</dbReference>
<dbReference type="InterPro" id="IPR007627">
    <property type="entry name" value="RNA_pol_sigma70_r2"/>
</dbReference>
<evidence type="ECO:0000313" key="8">
    <source>
        <dbReference type="Proteomes" id="UP001176429"/>
    </source>
</evidence>
<dbReference type="Gene3D" id="1.10.10.10">
    <property type="entry name" value="Winged helix-like DNA-binding domain superfamily/Winged helix DNA-binding domain"/>
    <property type="match status" value="1"/>
</dbReference>
<keyword evidence="4" id="KW-0804">Transcription</keyword>
<keyword evidence="3" id="KW-0731">Sigma factor</keyword>
<reference evidence="7" key="1">
    <citation type="submission" date="2023-07" db="EMBL/GenBank/DDBJ databases">
        <authorList>
            <person name="Kim M.K."/>
        </authorList>
    </citation>
    <scope>NUCLEOTIDE SEQUENCE</scope>
    <source>
        <strain evidence="7">ASUV-10-1</strain>
    </source>
</reference>
<organism evidence="7 8">
    <name type="scientific">Hymenobacter aranciens</name>
    <dbReference type="NCBI Taxonomy" id="3063996"/>
    <lineage>
        <taxon>Bacteria</taxon>
        <taxon>Pseudomonadati</taxon>
        <taxon>Bacteroidota</taxon>
        <taxon>Cytophagia</taxon>
        <taxon>Cytophagales</taxon>
        <taxon>Hymenobacteraceae</taxon>
        <taxon>Hymenobacter</taxon>
    </lineage>
</organism>
<dbReference type="EMBL" id="JAUQSY010000009">
    <property type="protein sequence ID" value="MDO7876049.1"/>
    <property type="molecule type" value="Genomic_DNA"/>
</dbReference>
<dbReference type="PANTHER" id="PTHR43133:SF62">
    <property type="entry name" value="RNA POLYMERASE SIGMA FACTOR SIGZ"/>
    <property type="match status" value="1"/>
</dbReference>
<dbReference type="Gene3D" id="1.10.1740.10">
    <property type="match status" value="1"/>
</dbReference>
<accession>A0ABT9BCQ2</accession>
<dbReference type="InterPro" id="IPR014284">
    <property type="entry name" value="RNA_pol_sigma-70_dom"/>
</dbReference>
<dbReference type="InterPro" id="IPR013324">
    <property type="entry name" value="RNA_pol_sigma_r3/r4-like"/>
</dbReference>
<proteinExistence type="inferred from homology"/>
<evidence type="ECO:0000259" key="5">
    <source>
        <dbReference type="Pfam" id="PF04542"/>
    </source>
</evidence>
<dbReference type="Proteomes" id="UP001176429">
    <property type="component" value="Unassembled WGS sequence"/>
</dbReference>
<evidence type="ECO:0000256" key="4">
    <source>
        <dbReference type="ARBA" id="ARBA00023163"/>
    </source>
</evidence>
<dbReference type="SUPFAM" id="SSF88946">
    <property type="entry name" value="Sigma2 domain of RNA polymerase sigma factors"/>
    <property type="match status" value="1"/>
</dbReference>
<evidence type="ECO:0000259" key="6">
    <source>
        <dbReference type="Pfam" id="PF08281"/>
    </source>
</evidence>
<feature type="domain" description="RNA polymerase sigma factor 70 region 4 type 2" evidence="6">
    <location>
        <begin position="123"/>
        <end position="173"/>
    </location>
</feature>
<dbReference type="Pfam" id="PF08281">
    <property type="entry name" value="Sigma70_r4_2"/>
    <property type="match status" value="1"/>
</dbReference>
<gene>
    <name evidence="7" type="ORF">Q5H93_14995</name>
</gene>
<evidence type="ECO:0000313" key="7">
    <source>
        <dbReference type="EMBL" id="MDO7876049.1"/>
    </source>
</evidence>
<dbReference type="InterPro" id="IPR013325">
    <property type="entry name" value="RNA_pol_sigma_r2"/>
</dbReference>
<dbReference type="InterPro" id="IPR013249">
    <property type="entry name" value="RNA_pol_sigma70_r4_t2"/>
</dbReference>
<evidence type="ECO:0000256" key="1">
    <source>
        <dbReference type="ARBA" id="ARBA00010641"/>
    </source>
</evidence>
<dbReference type="Pfam" id="PF04542">
    <property type="entry name" value="Sigma70_r2"/>
    <property type="match status" value="1"/>
</dbReference>